<proteinExistence type="predicted"/>
<gene>
    <name evidence="1" type="ORF">J2W94_001013</name>
</gene>
<dbReference type="RefSeq" id="WP_310090791.1">
    <property type="nucleotide sequence ID" value="NZ_JAVDTT010000001.1"/>
</dbReference>
<protein>
    <submittedName>
        <fullName evidence="1">Uncharacterized protein</fullName>
    </submittedName>
</protein>
<name>A0ABU1RPP7_9GAMM</name>
<comment type="caution">
    <text evidence="1">The sequence shown here is derived from an EMBL/GenBank/DDBJ whole genome shotgun (WGS) entry which is preliminary data.</text>
</comment>
<accession>A0ABU1RPP7</accession>
<evidence type="ECO:0000313" key="2">
    <source>
        <dbReference type="Proteomes" id="UP001254759"/>
    </source>
</evidence>
<dbReference type="Proteomes" id="UP001254759">
    <property type="component" value="Unassembled WGS sequence"/>
</dbReference>
<evidence type="ECO:0000313" key="1">
    <source>
        <dbReference type="EMBL" id="MDR6840749.1"/>
    </source>
</evidence>
<reference evidence="1 2" key="1">
    <citation type="submission" date="2023-07" db="EMBL/GenBank/DDBJ databases">
        <title>Sorghum-associated microbial communities from plants grown in Nebraska, USA.</title>
        <authorList>
            <person name="Schachtman D."/>
        </authorList>
    </citation>
    <scope>NUCLEOTIDE SEQUENCE [LARGE SCALE GENOMIC DNA]</scope>
    <source>
        <strain evidence="1 2">BE107</strain>
    </source>
</reference>
<dbReference type="EMBL" id="JAVDTT010000001">
    <property type="protein sequence ID" value="MDR6840749.1"/>
    <property type="molecule type" value="Genomic_DNA"/>
</dbReference>
<keyword evidence="2" id="KW-1185">Reference proteome</keyword>
<organism evidence="1 2">
    <name type="scientific">Pseudoxanthomonas sacheonensis</name>
    <dbReference type="NCBI Taxonomy" id="443615"/>
    <lineage>
        <taxon>Bacteria</taxon>
        <taxon>Pseudomonadati</taxon>
        <taxon>Pseudomonadota</taxon>
        <taxon>Gammaproteobacteria</taxon>
        <taxon>Lysobacterales</taxon>
        <taxon>Lysobacteraceae</taxon>
        <taxon>Pseudoxanthomonas</taxon>
    </lineage>
</organism>
<sequence>MDSVVQFAQKIERPFQSYRDQLGLATRFGGIASLVGGIDRISLSATVAGMCSTLACRTSELREFHLALSTFFLIMAKLRHGLGFRYGIPLFHQALASVASCGLIAHLPALDAFMNLLRIARWRDEKQQRQNCGTHVLLLSLHRLSVGAWQFYRSAKLTLMRIVGPDP</sequence>